<accession>A0AAE3NWI5</accession>
<dbReference type="EMBL" id="JARGYC010000094">
    <property type="protein sequence ID" value="MDF0603432.1"/>
    <property type="molecule type" value="Genomic_DNA"/>
</dbReference>
<comment type="caution">
    <text evidence="2">The sequence shown here is derived from an EMBL/GenBank/DDBJ whole genome shotgun (WGS) entry which is preliminary data.</text>
</comment>
<proteinExistence type="predicted"/>
<organism evidence="2 3">
    <name type="scientific">Psychromarinibacter sediminicola</name>
    <dbReference type="NCBI Taxonomy" id="3033385"/>
    <lineage>
        <taxon>Bacteria</taxon>
        <taxon>Pseudomonadati</taxon>
        <taxon>Pseudomonadota</taxon>
        <taxon>Alphaproteobacteria</taxon>
        <taxon>Rhodobacterales</taxon>
        <taxon>Paracoccaceae</taxon>
        <taxon>Psychromarinibacter</taxon>
    </lineage>
</organism>
<reference evidence="2" key="1">
    <citation type="submission" date="2023-03" db="EMBL/GenBank/DDBJ databases">
        <title>Multiphase analysis and comparison of six strains from genera Psychromarinibacter, Lutimaribacter, and Maritimibacter, including a novel species: Psychromarinibacter sediminicola sp. nov.</title>
        <authorList>
            <person name="Wang Y.-H."/>
            <person name="Ye M.-Q."/>
            <person name="Du Z.-J."/>
        </authorList>
    </citation>
    <scope>NUCLEOTIDE SEQUENCE</scope>
    <source>
        <strain evidence="2">C21-152</strain>
    </source>
</reference>
<evidence type="ECO:0000313" key="3">
    <source>
        <dbReference type="Proteomes" id="UP001220964"/>
    </source>
</evidence>
<sequence>MADDLFEIKIATGAGSNLGRVKNETVTWRQFGRRMQKIYRDGISIARWNALTKRAKEGDKKARDEQNRRKAEAGYFCQGWFEEGRRKKDLQQFVSIICLDVDDLEPEQADYILGGHSWLTQTYTCLVSSTRSHTAAAPRLRVVVPLKRHVKMDEGHAIGRILGSGLLETVEESMDAIDDVSFRANRRAAGAGTEAETGARPRGGRPRRLPRLRRRG</sequence>
<dbReference type="AlphaFoldDB" id="A0AAE3NWI5"/>
<feature type="compositionally biased region" description="Low complexity" evidence="1">
    <location>
        <begin position="187"/>
        <end position="200"/>
    </location>
</feature>
<feature type="region of interest" description="Disordered" evidence="1">
    <location>
        <begin position="187"/>
        <end position="216"/>
    </location>
</feature>
<protein>
    <submittedName>
        <fullName evidence="2">Uncharacterized protein</fullName>
    </submittedName>
</protein>
<name>A0AAE3NWI5_9RHOB</name>
<feature type="compositionally biased region" description="Basic residues" evidence="1">
    <location>
        <begin position="202"/>
        <end position="216"/>
    </location>
</feature>
<dbReference type="Proteomes" id="UP001220964">
    <property type="component" value="Unassembled WGS sequence"/>
</dbReference>
<evidence type="ECO:0000256" key="1">
    <source>
        <dbReference type="SAM" id="MobiDB-lite"/>
    </source>
</evidence>
<dbReference type="RefSeq" id="WP_275569552.1">
    <property type="nucleotide sequence ID" value="NZ_JARGYC010000094.1"/>
</dbReference>
<evidence type="ECO:0000313" key="2">
    <source>
        <dbReference type="EMBL" id="MDF0603432.1"/>
    </source>
</evidence>
<keyword evidence="3" id="KW-1185">Reference proteome</keyword>
<gene>
    <name evidence="2" type="ORF">P1J78_22120</name>
</gene>